<sequence length="275" mass="29250">MGVLMIFAGVSVRAQAGRAEDDALLGLEQARAIYAALPSVVDSVPVEPLRTDRAESTRRFADMRQAAASAFDVKTAMTAMRSALAAVPDRRNDGERLAEAAKHYLAARRSPVDSLKIHDGDHSLPLASRTDLAAIRTLAPLMAAPELAAEVAFCREKIAETLRRVASGAPGEIGALGESDRAEAVDAILADTTGASVGTEGMPSPELSRQAEEQRVELALATLRADDVRTLLDFYQSPSGREKRGTLIAAFKRQVDADLRQALMAFLKQQAAGSG</sequence>
<dbReference type="AlphaFoldDB" id="A0A939FZ36"/>
<organism evidence="1 2">
    <name type="scientific">Jiella flava</name>
    <dbReference type="NCBI Taxonomy" id="2816857"/>
    <lineage>
        <taxon>Bacteria</taxon>
        <taxon>Pseudomonadati</taxon>
        <taxon>Pseudomonadota</taxon>
        <taxon>Alphaproteobacteria</taxon>
        <taxon>Hyphomicrobiales</taxon>
        <taxon>Aurantimonadaceae</taxon>
        <taxon>Jiella</taxon>
    </lineage>
</organism>
<dbReference type="EMBL" id="JAFMPP010000006">
    <property type="protein sequence ID" value="MBO0662653.1"/>
    <property type="molecule type" value="Genomic_DNA"/>
</dbReference>
<protein>
    <recommendedName>
        <fullName evidence="3">DUF2059 domain-containing protein</fullName>
    </recommendedName>
</protein>
<accession>A0A939FZ36</accession>
<evidence type="ECO:0000313" key="1">
    <source>
        <dbReference type="EMBL" id="MBO0662653.1"/>
    </source>
</evidence>
<evidence type="ECO:0000313" key="2">
    <source>
        <dbReference type="Proteomes" id="UP000664122"/>
    </source>
</evidence>
<dbReference type="RefSeq" id="WP_207257444.1">
    <property type="nucleotide sequence ID" value="NZ_JAFMPP010000006.1"/>
</dbReference>
<comment type="caution">
    <text evidence="1">The sequence shown here is derived from an EMBL/GenBank/DDBJ whole genome shotgun (WGS) entry which is preliminary data.</text>
</comment>
<gene>
    <name evidence="1" type="ORF">J1C48_08695</name>
</gene>
<keyword evidence="2" id="KW-1185">Reference proteome</keyword>
<dbReference type="Proteomes" id="UP000664122">
    <property type="component" value="Unassembled WGS sequence"/>
</dbReference>
<name>A0A939FZ36_9HYPH</name>
<proteinExistence type="predicted"/>
<evidence type="ECO:0008006" key="3">
    <source>
        <dbReference type="Google" id="ProtNLM"/>
    </source>
</evidence>
<reference evidence="1" key="1">
    <citation type="submission" date="2021-03" db="EMBL/GenBank/DDBJ databases">
        <title>Whole genome sequence of Jiella sp. CQZ9-1.</title>
        <authorList>
            <person name="Tuo L."/>
        </authorList>
    </citation>
    <scope>NUCLEOTIDE SEQUENCE</scope>
    <source>
        <strain evidence="1">CQZ9-1</strain>
    </source>
</reference>